<evidence type="ECO:0000256" key="3">
    <source>
        <dbReference type="SAM" id="Phobius"/>
    </source>
</evidence>
<organism evidence="4 5">
    <name type="scientific">Streptomyces cathayae</name>
    <dbReference type="NCBI Taxonomy" id="3031124"/>
    <lineage>
        <taxon>Bacteria</taxon>
        <taxon>Bacillati</taxon>
        <taxon>Actinomycetota</taxon>
        <taxon>Actinomycetes</taxon>
        <taxon>Kitasatosporales</taxon>
        <taxon>Streptomycetaceae</taxon>
        <taxon>Streptomyces</taxon>
    </lineage>
</organism>
<evidence type="ECO:0000256" key="2">
    <source>
        <dbReference type="SAM" id="MobiDB-lite"/>
    </source>
</evidence>
<sequence length="81" mass="8357">MDYALYAVSAVVAALLAVSVGRVARRRLGFVTKVESESMAPTLAPGRRLPPPGAPVSPGRSGAVTSWSSARPSWTGWSSSG</sequence>
<dbReference type="RefSeq" id="WP_279331912.1">
    <property type="nucleotide sequence ID" value="NZ_CP121682.1"/>
</dbReference>
<dbReference type="EMBL" id="CP121682">
    <property type="protein sequence ID" value="WGD38995.1"/>
    <property type="molecule type" value="Genomic_DNA"/>
</dbReference>
<gene>
    <name evidence="4" type="ORF">PYS65_01740</name>
</gene>
<feature type="region of interest" description="Disordered" evidence="2">
    <location>
        <begin position="37"/>
        <end position="81"/>
    </location>
</feature>
<evidence type="ECO:0000256" key="1">
    <source>
        <dbReference type="ARBA" id="ARBA00022801"/>
    </source>
</evidence>
<keyword evidence="3" id="KW-0472">Membrane</keyword>
<dbReference type="PROSITE" id="PS00501">
    <property type="entry name" value="SPASE_I_1"/>
    <property type="match status" value="1"/>
</dbReference>
<dbReference type="Proteomes" id="UP001216440">
    <property type="component" value="Chromosome"/>
</dbReference>
<name>A0ABY8JWP9_9ACTN</name>
<keyword evidence="5" id="KW-1185">Reference proteome</keyword>
<reference evidence="4 5" key="1">
    <citation type="submission" date="2023-03" db="EMBL/GenBank/DDBJ databases">
        <authorList>
            <person name="Mo P."/>
        </authorList>
    </citation>
    <scope>NUCLEOTIDE SEQUENCE [LARGE SCALE GENOMIC DNA]</scope>
    <source>
        <strain evidence="4 5">HUAS 5</strain>
    </source>
</reference>
<protein>
    <submittedName>
        <fullName evidence="4">S26 family signal peptidase</fullName>
    </submittedName>
</protein>
<accession>A0ABY8JWP9</accession>
<evidence type="ECO:0000313" key="4">
    <source>
        <dbReference type="EMBL" id="WGD38995.1"/>
    </source>
</evidence>
<feature type="compositionally biased region" description="Polar residues" evidence="2">
    <location>
        <begin position="63"/>
        <end position="81"/>
    </location>
</feature>
<feature type="transmembrane region" description="Helical" evidence="3">
    <location>
        <begin position="6"/>
        <end position="24"/>
    </location>
</feature>
<proteinExistence type="predicted"/>
<evidence type="ECO:0000313" key="5">
    <source>
        <dbReference type="Proteomes" id="UP001216440"/>
    </source>
</evidence>
<keyword evidence="3" id="KW-0812">Transmembrane</keyword>
<keyword evidence="3" id="KW-1133">Transmembrane helix</keyword>
<dbReference type="InterPro" id="IPR019756">
    <property type="entry name" value="Pept_S26A_signal_pept_1_Ser-AS"/>
</dbReference>
<keyword evidence="1" id="KW-0378">Hydrolase</keyword>